<dbReference type="EMBL" id="NGMO01000001">
    <property type="protein sequence ID" value="OTP12200.1"/>
    <property type="molecule type" value="Genomic_DNA"/>
</dbReference>
<keyword evidence="3" id="KW-1185">Reference proteome</keyword>
<feature type="transmembrane region" description="Helical" evidence="1">
    <location>
        <begin position="127"/>
        <end position="148"/>
    </location>
</feature>
<reference evidence="2 3" key="1">
    <citation type="submission" date="2017-05" db="EMBL/GenBank/DDBJ databases">
        <title>The Genome Sequence of Enterococcus sp. 10A9_DIV0425.</title>
        <authorList>
            <consortium name="The Broad Institute Genomics Platform"/>
            <consortium name="The Broad Institute Genomic Center for Infectious Diseases"/>
            <person name="Earl A."/>
            <person name="Manson A."/>
            <person name="Schwartman J."/>
            <person name="Gilmore M."/>
            <person name="Abouelleil A."/>
            <person name="Cao P."/>
            <person name="Chapman S."/>
            <person name="Cusick C."/>
            <person name="Shea T."/>
            <person name="Young S."/>
            <person name="Neafsey D."/>
            <person name="Nusbaum C."/>
            <person name="Birren B."/>
        </authorList>
    </citation>
    <scope>NUCLEOTIDE SEQUENCE [LARGE SCALE GENOMIC DNA]</scope>
    <source>
        <strain evidence="2 3">10A9_DIV0425</strain>
    </source>
</reference>
<accession>A0A2C9XPU9</accession>
<keyword evidence="1" id="KW-0812">Transmembrane</keyword>
<evidence type="ECO:0000313" key="2">
    <source>
        <dbReference type="EMBL" id="OTP12200.1"/>
    </source>
</evidence>
<dbReference type="RefSeq" id="WP_086283499.1">
    <property type="nucleotide sequence ID" value="NZ_NGMO01000001.1"/>
</dbReference>
<protein>
    <recommendedName>
        <fullName evidence="4">DUF624 domain-containing protein</fullName>
    </recommendedName>
</protein>
<name>A0A2C9XPU9_9ENTE</name>
<organism evidence="2 3">
    <name type="scientific">Candidatus Enterococcus wittei</name>
    <dbReference type="NCBI Taxonomy" id="1987383"/>
    <lineage>
        <taxon>Bacteria</taxon>
        <taxon>Bacillati</taxon>
        <taxon>Bacillota</taxon>
        <taxon>Bacilli</taxon>
        <taxon>Lactobacillales</taxon>
        <taxon>Enterococcaceae</taxon>
        <taxon>Enterococcus</taxon>
    </lineage>
</organism>
<dbReference type="AlphaFoldDB" id="A0A2C9XPU9"/>
<gene>
    <name evidence="2" type="ORF">A5844_000416</name>
</gene>
<feature type="transmembrane region" description="Helical" evidence="1">
    <location>
        <begin position="172"/>
        <end position="191"/>
    </location>
</feature>
<keyword evidence="1" id="KW-0472">Membrane</keyword>
<proteinExistence type="predicted"/>
<sequence length="228" mass="26972">MIKKQKFETNIYMKLFRLAYLLLAINLCLLIVNLPFFLVVITTAIDSRNSLFFLSSMFFFIPSSYTVITWIDRWRHEDGMEPMKTFFYLYKLRWKESLQLGGISGGVIILSLADSIFMLQFPLGKWLIPFFFLLFLIAISIMINNFYFRVKNPTVSKREIYKASFYFTVKKWYVGLLNIFLFCLIPIVMLLKPQFGFLITPIFLYGLIYLNCTQIYRGKISGKNEEKD</sequence>
<comment type="caution">
    <text evidence="2">The sequence shown here is derived from an EMBL/GenBank/DDBJ whole genome shotgun (WGS) entry which is preliminary data.</text>
</comment>
<evidence type="ECO:0000313" key="3">
    <source>
        <dbReference type="Proteomes" id="UP000194933"/>
    </source>
</evidence>
<keyword evidence="1" id="KW-1133">Transmembrane helix</keyword>
<feature type="transmembrane region" description="Helical" evidence="1">
    <location>
        <begin position="197"/>
        <end position="216"/>
    </location>
</feature>
<feature type="transmembrane region" description="Helical" evidence="1">
    <location>
        <begin position="100"/>
        <end position="121"/>
    </location>
</feature>
<feature type="transmembrane region" description="Helical" evidence="1">
    <location>
        <begin position="20"/>
        <end position="45"/>
    </location>
</feature>
<evidence type="ECO:0008006" key="4">
    <source>
        <dbReference type="Google" id="ProtNLM"/>
    </source>
</evidence>
<evidence type="ECO:0000256" key="1">
    <source>
        <dbReference type="SAM" id="Phobius"/>
    </source>
</evidence>
<feature type="transmembrane region" description="Helical" evidence="1">
    <location>
        <begin position="51"/>
        <end position="71"/>
    </location>
</feature>
<dbReference type="Proteomes" id="UP000194933">
    <property type="component" value="Unassembled WGS sequence"/>
</dbReference>
<dbReference type="STRING" id="1987383.A5844_000416"/>